<keyword evidence="4" id="KW-0539">Nucleus</keyword>
<feature type="region of interest" description="Disordered" evidence="5">
    <location>
        <begin position="238"/>
        <end position="273"/>
    </location>
</feature>
<dbReference type="GO" id="GO:0001006">
    <property type="term" value="F:RNA polymerase III type 3 promoter sequence-specific DNA binding"/>
    <property type="evidence" value="ECO:0007669"/>
    <property type="project" value="TreeGrafter"/>
</dbReference>
<evidence type="ECO:0000313" key="9">
    <source>
        <dbReference type="Proteomes" id="UP000002866"/>
    </source>
</evidence>
<dbReference type="EMBL" id="HE806320">
    <property type="protein sequence ID" value="CCH61233.1"/>
    <property type="molecule type" value="Genomic_DNA"/>
</dbReference>
<dbReference type="RefSeq" id="XP_004180752.1">
    <property type="nucleotide sequence ID" value="XM_004180704.1"/>
</dbReference>
<feature type="domain" description="HTH myb-type" evidence="7">
    <location>
        <begin position="117"/>
        <end position="171"/>
    </location>
</feature>
<evidence type="ECO:0000259" key="7">
    <source>
        <dbReference type="PROSITE" id="PS51294"/>
    </source>
</evidence>
<dbReference type="GO" id="GO:0042796">
    <property type="term" value="P:snRNA transcription by RNA polymerase III"/>
    <property type="evidence" value="ECO:0007669"/>
    <property type="project" value="TreeGrafter"/>
</dbReference>
<feature type="domain" description="HTH myb-type" evidence="7">
    <location>
        <begin position="178"/>
        <end position="224"/>
    </location>
</feature>
<evidence type="ECO:0000256" key="1">
    <source>
        <dbReference type="ARBA" id="ARBA00023015"/>
    </source>
</evidence>
<dbReference type="Gene3D" id="1.10.10.60">
    <property type="entry name" value="Homeodomain-like"/>
    <property type="match status" value="3"/>
</dbReference>
<dbReference type="InterPro" id="IPR009057">
    <property type="entry name" value="Homeodomain-like_sf"/>
</dbReference>
<dbReference type="AlphaFoldDB" id="I2H4D1"/>
<name>I2H4D1_HENB6</name>
<feature type="domain" description="Myb-like" evidence="6">
    <location>
        <begin position="117"/>
        <end position="167"/>
    </location>
</feature>
<protein>
    <recommendedName>
        <fullName evidence="10">Myb-like DNA-binding protein BAS1</fullName>
    </recommendedName>
</protein>
<proteinExistence type="predicted"/>
<feature type="compositionally biased region" description="Polar residues" evidence="5">
    <location>
        <begin position="648"/>
        <end position="675"/>
    </location>
</feature>
<dbReference type="OrthoDB" id="2143914at2759"/>
<feature type="domain" description="Myb-like" evidence="6">
    <location>
        <begin position="170"/>
        <end position="220"/>
    </location>
</feature>
<dbReference type="GO" id="GO:0042795">
    <property type="term" value="P:snRNA transcription by RNA polymerase II"/>
    <property type="evidence" value="ECO:0007669"/>
    <property type="project" value="TreeGrafter"/>
</dbReference>
<dbReference type="eggNOG" id="KOG0048">
    <property type="taxonomic scope" value="Eukaryota"/>
</dbReference>
<gene>
    <name evidence="8" type="primary">TBLA0E01770</name>
    <name evidence="8" type="ORF">TBLA_0E01770</name>
</gene>
<feature type="region of interest" description="Disordered" evidence="5">
    <location>
        <begin position="367"/>
        <end position="386"/>
    </location>
</feature>
<dbReference type="InterPro" id="IPR017930">
    <property type="entry name" value="Myb_dom"/>
</dbReference>
<evidence type="ECO:0000259" key="6">
    <source>
        <dbReference type="PROSITE" id="PS50090"/>
    </source>
</evidence>
<reference evidence="8 9" key="1">
    <citation type="journal article" date="2011" name="Proc. Natl. Acad. Sci. U.S.A.">
        <title>Evolutionary erosion of yeast sex chromosomes by mating-type switching accidents.</title>
        <authorList>
            <person name="Gordon J.L."/>
            <person name="Armisen D."/>
            <person name="Proux-Wera E."/>
            <person name="Oheigeartaigh S.S."/>
            <person name="Byrne K.P."/>
            <person name="Wolfe K.H."/>
        </authorList>
    </citation>
    <scope>NUCLEOTIDE SEQUENCE [LARGE SCALE GENOMIC DNA]</scope>
    <source>
        <strain evidence="9">ATCC 34711 / CBS 6284 / DSM 70876 / NBRC 10599 / NRRL Y-10934 / UCD 77-7</strain>
    </source>
</reference>
<keyword evidence="2" id="KW-0238">DNA-binding</keyword>
<dbReference type="PANTHER" id="PTHR46621">
    <property type="entry name" value="SNRNA-ACTIVATING PROTEIN COMPLEX SUBUNIT 4"/>
    <property type="match status" value="1"/>
</dbReference>
<dbReference type="PROSITE" id="PS50090">
    <property type="entry name" value="MYB_LIKE"/>
    <property type="match status" value="3"/>
</dbReference>
<feature type="region of interest" description="Disordered" evidence="5">
    <location>
        <begin position="616"/>
        <end position="675"/>
    </location>
</feature>
<dbReference type="GO" id="GO:0019185">
    <property type="term" value="C:snRNA-activating protein complex"/>
    <property type="evidence" value="ECO:0007669"/>
    <property type="project" value="TreeGrafter"/>
</dbReference>
<dbReference type="InterPro" id="IPR051575">
    <property type="entry name" value="Myb-like_DNA-bd"/>
</dbReference>
<feature type="region of interest" description="Disordered" evidence="5">
    <location>
        <begin position="798"/>
        <end position="826"/>
    </location>
</feature>
<feature type="compositionally biased region" description="Acidic residues" evidence="5">
    <location>
        <begin position="800"/>
        <end position="826"/>
    </location>
</feature>
<evidence type="ECO:0000256" key="2">
    <source>
        <dbReference type="ARBA" id="ARBA00023125"/>
    </source>
</evidence>
<evidence type="ECO:0000313" key="8">
    <source>
        <dbReference type="EMBL" id="CCH61233.1"/>
    </source>
</evidence>
<keyword evidence="3" id="KW-0804">Transcription</keyword>
<feature type="region of interest" description="Disordered" evidence="5">
    <location>
        <begin position="702"/>
        <end position="753"/>
    </location>
</feature>
<dbReference type="KEGG" id="tbl:TBLA_0E01770"/>
<feature type="compositionally biased region" description="Low complexity" evidence="5">
    <location>
        <begin position="260"/>
        <end position="271"/>
    </location>
</feature>
<dbReference type="InterPro" id="IPR001005">
    <property type="entry name" value="SANT/Myb"/>
</dbReference>
<evidence type="ECO:0000256" key="5">
    <source>
        <dbReference type="SAM" id="MobiDB-lite"/>
    </source>
</evidence>
<dbReference type="GeneID" id="14496306"/>
<dbReference type="Proteomes" id="UP000002866">
    <property type="component" value="Chromosome 5"/>
</dbReference>
<dbReference type="SMART" id="SM00717">
    <property type="entry name" value="SANT"/>
    <property type="match status" value="3"/>
</dbReference>
<accession>I2H4D1</accession>
<dbReference type="STRING" id="1071380.I2H4D1"/>
<keyword evidence="9" id="KW-1185">Reference proteome</keyword>
<evidence type="ECO:0000256" key="3">
    <source>
        <dbReference type="ARBA" id="ARBA00023163"/>
    </source>
</evidence>
<feature type="compositionally biased region" description="Low complexity" evidence="5">
    <location>
        <begin position="367"/>
        <end position="378"/>
    </location>
</feature>
<dbReference type="HOGENOM" id="CLU_021117_0_0_1"/>
<feature type="domain" description="Myb-like" evidence="6">
    <location>
        <begin position="40"/>
        <end position="116"/>
    </location>
</feature>
<sequence length="826" mass="92999">MPNSRNKNVSSNGKLSKSFVQKGGSFDPLDVTKSLGFQINRKIGRNVWSKDDDKKLTGLVQALLIEMGFPNGIKDIKSIEHSTDVSQQLNWDSLEAHFVEPRRRGKDLKKRWTASLDPNLKRGRWTDDEDKILLKAFQKHGPHWLIIAAEIPGRTEDQCAKRYTEVLGPNSKGRLREWSVEEDLLLISKVKQYGTKWRQISSEMECRPSLTCRNRWRKIITLVVRDKADPKISEAVRKHQELTKTNQNPPSNSPSPSQPQPQNNSNSMSNSITHEMPLPTRLLQQNTNLSISNKNTTPANSPPHLIRPLSVPLPMNASHVNNLMNNMNNNNIGRFHRPMMANSTGNSPIPMNALLSIRGLDNISTSSPSHNIHNNNSTQDNSHTNNKIENTFYHSHTQYASDGISCISNLNSFNNPNNKSSPEWTVTLKDSKEKTITQETLNNESIISSLVNEAKKHSLKIVINSHIHQHYCVHRDTNSLLPTSTNHSLEMNTNTHTNTISQNRTLMNTQSPSPSFMNIGEYSNNKSTDNSNALTSPNFHLTSPPTTSFSPGPSITYPLMIHPSFQDQNSNPYISFNSNTDDSKQYTLNNGREPLYERFGHSRKSHFNKLTTYLKPKLSSSGSSTPVNNSNPNNNSFPKNNNIHSPIGPNTSISQVINNTGSLDSPNNHLGFNNSQLNSNTELALKEQFNLRRPHISNNFNLLNMPFKSPTDTNASNGKHSVPSAEDDDGTDFWENLRNLAGQPTPDNPQFAPSALEEDYGIFFNFFDNEQRLANPGTQFYDGNKHISHGGSRYVHEQLYEEQESGDEDEEYEDEEEEEDITGYGS</sequence>
<dbReference type="PANTHER" id="PTHR46621:SF1">
    <property type="entry name" value="SNRNA-ACTIVATING PROTEIN COMPLEX SUBUNIT 4"/>
    <property type="match status" value="1"/>
</dbReference>
<dbReference type="SUPFAM" id="SSF46689">
    <property type="entry name" value="Homeodomain-like"/>
    <property type="match status" value="1"/>
</dbReference>
<dbReference type="PROSITE" id="PS51294">
    <property type="entry name" value="HTH_MYB"/>
    <property type="match status" value="2"/>
</dbReference>
<organism evidence="8 9">
    <name type="scientific">Henningerozyma blattae (strain ATCC 34711 / CBS 6284 / DSM 70876 / NBRC 10599 / NRRL Y-10934 / UCD 77-7)</name>
    <name type="common">Yeast</name>
    <name type="synonym">Tetrapisispora blattae</name>
    <dbReference type="NCBI Taxonomy" id="1071380"/>
    <lineage>
        <taxon>Eukaryota</taxon>
        <taxon>Fungi</taxon>
        <taxon>Dikarya</taxon>
        <taxon>Ascomycota</taxon>
        <taxon>Saccharomycotina</taxon>
        <taxon>Saccharomycetes</taxon>
        <taxon>Saccharomycetales</taxon>
        <taxon>Saccharomycetaceae</taxon>
        <taxon>Henningerozyma</taxon>
    </lineage>
</organism>
<dbReference type="GO" id="GO:0000978">
    <property type="term" value="F:RNA polymerase II cis-regulatory region sequence-specific DNA binding"/>
    <property type="evidence" value="ECO:0007669"/>
    <property type="project" value="TreeGrafter"/>
</dbReference>
<feature type="compositionally biased region" description="Polar residues" evidence="5">
    <location>
        <begin position="710"/>
        <end position="719"/>
    </location>
</feature>
<dbReference type="Pfam" id="PF00249">
    <property type="entry name" value="Myb_DNA-binding"/>
    <property type="match status" value="2"/>
</dbReference>
<dbReference type="InParanoid" id="I2H4D1"/>
<keyword evidence="1" id="KW-0805">Transcription regulation</keyword>
<dbReference type="CDD" id="cd00167">
    <property type="entry name" value="SANT"/>
    <property type="match status" value="2"/>
</dbReference>
<evidence type="ECO:0008006" key="10">
    <source>
        <dbReference type="Google" id="ProtNLM"/>
    </source>
</evidence>
<feature type="compositionally biased region" description="Low complexity" evidence="5">
    <location>
        <begin position="619"/>
        <end position="645"/>
    </location>
</feature>
<evidence type="ECO:0000256" key="4">
    <source>
        <dbReference type="ARBA" id="ARBA00023242"/>
    </source>
</evidence>